<evidence type="ECO:0000313" key="1">
    <source>
        <dbReference type="EMBL" id="GIY90647.1"/>
    </source>
</evidence>
<comment type="caution">
    <text evidence="1">The sequence shown here is derived from an EMBL/GenBank/DDBJ whole genome shotgun (WGS) entry which is preliminary data.</text>
</comment>
<accession>A0AAV4X7R6</accession>
<dbReference type="AlphaFoldDB" id="A0AAV4X7R6"/>
<gene>
    <name evidence="1" type="ORF">CEXT_136631</name>
</gene>
<name>A0AAV4X7R6_CAEEX</name>
<proteinExistence type="predicted"/>
<dbReference type="EMBL" id="BPLR01017337">
    <property type="protein sequence ID" value="GIY90647.1"/>
    <property type="molecule type" value="Genomic_DNA"/>
</dbReference>
<reference evidence="1 2" key="1">
    <citation type="submission" date="2021-06" db="EMBL/GenBank/DDBJ databases">
        <title>Caerostris extrusa draft genome.</title>
        <authorList>
            <person name="Kono N."/>
            <person name="Arakawa K."/>
        </authorList>
    </citation>
    <scope>NUCLEOTIDE SEQUENCE [LARGE SCALE GENOMIC DNA]</scope>
</reference>
<dbReference type="Proteomes" id="UP001054945">
    <property type="component" value="Unassembled WGS sequence"/>
</dbReference>
<evidence type="ECO:0000313" key="2">
    <source>
        <dbReference type="Proteomes" id="UP001054945"/>
    </source>
</evidence>
<organism evidence="1 2">
    <name type="scientific">Caerostris extrusa</name>
    <name type="common">Bark spider</name>
    <name type="synonym">Caerostris bankana</name>
    <dbReference type="NCBI Taxonomy" id="172846"/>
    <lineage>
        <taxon>Eukaryota</taxon>
        <taxon>Metazoa</taxon>
        <taxon>Ecdysozoa</taxon>
        <taxon>Arthropoda</taxon>
        <taxon>Chelicerata</taxon>
        <taxon>Arachnida</taxon>
        <taxon>Araneae</taxon>
        <taxon>Araneomorphae</taxon>
        <taxon>Entelegynae</taxon>
        <taxon>Araneoidea</taxon>
        <taxon>Araneidae</taxon>
        <taxon>Caerostris</taxon>
    </lineage>
</organism>
<protein>
    <submittedName>
        <fullName evidence="1">Uncharacterized protein</fullName>
    </submittedName>
</protein>
<keyword evidence="2" id="KW-1185">Reference proteome</keyword>
<sequence length="149" mass="17068">MGRWYNELFEGCEKKISRLAPFHQPRFVLYGGGRLFSMQEIFKARFVKLWRTPKTVPINIKIACFGLGEFILVQWILYSRKKSFVFGVRISPLRINGKSSKFWHTACNNGGSLATAGGGERLLVANRHRFFCSFAGFLSLVAMKKRLGR</sequence>